<protein>
    <submittedName>
        <fullName evidence="1">Uncharacterized protein</fullName>
    </submittedName>
</protein>
<evidence type="ECO:0000313" key="2">
    <source>
        <dbReference type="Proteomes" id="UP000242875"/>
    </source>
</evidence>
<dbReference type="AlphaFoldDB" id="A0A261Y445"/>
<comment type="caution">
    <text evidence="1">The sequence shown here is derived from an EMBL/GenBank/DDBJ whole genome shotgun (WGS) entry which is preliminary data.</text>
</comment>
<organism evidence="1 2">
    <name type="scientific">Bifiguratus adelaidae</name>
    <dbReference type="NCBI Taxonomy" id="1938954"/>
    <lineage>
        <taxon>Eukaryota</taxon>
        <taxon>Fungi</taxon>
        <taxon>Fungi incertae sedis</taxon>
        <taxon>Mucoromycota</taxon>
        <taxon>Mucoromycotina</taxon>
        <taxon>Endogonomycetes</taxon>
        <taxon>Endogonales</taxon>
        <taxon>Endogonales incertae sedis</taxon>
        <taxon>Bifiguratus</taxon>
    </lineage>
</organism>
<gene>
    <name evidence="1" type="ORF">BZG36_01978</name>
</gene>
<name>A0A261Y445_9FUNG</name>
<dbReference type="Proteomes" id="UP000242875">
    <property type="component" value="Unassembled WGS sequence"/>
</dbReference>
<keyword evidence="2" id="KW-1185">Reference proteome</keyword>
<accession>A0A261Y445</accession>
<proteinExistence type="predicted"/>
<sequence>MVQTKFRKEGFYGQDIEHSIIAVTVPHLYHRVKIDTVQDGNMTDFQFQSAISIISQTFVGTISLVVVYPAVAKYESDVESLRSDEIKAKGPMIGDPHYLLFIGRDNPHLLFDRELLEELQSFKGPKRRRRS</sequence>
<reference evidence="1 2" key="1">
    <citation type="journal article" date="2017" name="Mycologia">
        <title>Bifiguratus adelaidae, gen. et sp. nov., a new member of Mucoromycotina in endophytic and soil-dwelling habitats.</title>
        <authorList>
            <person name="Torres-Cruz T.J."/>
            <person name="Billingsley Tobias T.L."/>
            <person name="Almatruk M."/>
            <person name="Hesse C."/>
            <person name="Kuske C.R."/>
            <person name="Desiro A."/>
            <person name="Benucci G.M."/>
            <person name="Bonito G."/>
            <person name="Stajich J.E."/>
            <person name="Dunlap C."/>
            <person name="Arnold A.E."/>
            <person name="Porras-Alfaro A."/>
        </authorList>
    </citation>
    <scope>NUCLEOTIDE SEQUENCE [LARGE SCALE GENOMIC DNA]</scope>
    <source>
        <strain evidence="1 2">AZ0501</strain>
    </source>
</reference>
<dbReference type="EMBL" id="MVBO01000016">
    <property type="protein sequence ID" value="OZJ05397.1"/>
    <property type="molecule type" value="Genomic_DNA"/>
</dbReference>
<evidence type="ECO:0000313" key="1">
    <source>
        <dbReference type="EMBL" id="OZJ05397.1"/>
    </source>
</evidence>